<gene>
    <name evidence="2" type="ORF">E4U57_004801</name>
</gene>
<organism evidence="2 3">
    <name type="scientific">Claviceps arundinis</name>
    <dbReference type="NCBI Taxonomy" id="1623583"/>
    <lineage>
        <taxon>Eukaryota</taxon>
        <taxon>Fungi</taxon>
        <taxon>Dikarya</taxon>
        <taxon>Ascomycota</taxon>
        <taxon>Pezizomycotina</taxon>
        <taxon>Sordariomycetes</taxon>
        <taxon>Hypocreomycetidae</taxon>
        <taxon>Hypocreales</taxon>
        <taxon>Clavicipitaceae</taxon>
        <taxon>Claviceps</taxon>
    </lineage>
</organism>
<accession>A0ABQ7P4H2</accession>
<evidence type="ECO:0000256" key="1">
    <source>
        <dbReference type="SAM" id="MobiDB-lite"/>
    </source>
</evidence>
<keyword evidence="3" id="KW-1185">Reference proteome</keyword>
<comment type="caution">
    <text evidence="2">The sequence shown here is derived from an EMBL/GenBank/DDBJ whole genome shotgun (WGS) entry which is preliminary data.</text>
</comment>
<evidence type="ECO:0000313" key="2">
    <source>
        <dbReference type="EMBL" id="KAG5954129.1"/>
    </source>
</evidence>
<sequence>MAPSSRAVSTRVSSTRSAAKAAASREGHTLFYEPPTFEKAISQAPDLPTEYQYQPLTDITNINRLMEEVYSAITTWAGNVNNVYQRNHDTIRDCYQRVCTVVGTIEPENSTRLFTAMEEVAQLFLGDLYGQIIQFADDADQQQRALTRLVPTRRPGTKCRYLTSVTTPTVPFKTVDPTEPADFPDPTDKFAESTNTEP</sequence>
<dbReference type="Proteomes" id="UP000742024">
    <property type="component" value="Unassembled WGS sequence"/>
</dbReference>
<evidence type="ECO:0000313" key="3">
    <source>
        <dbReference type="Proteomes" id="UP000742024"/>
    </source>
</evidence>
<protein>
    <submittedName>
        <fullName evidence="2">Uncharacterized protein</fullName>
    </submittedName>
</protein>
<proteinExistence type="predicted"/>
<reference evidence="2 3" key="1">
    <citation type="journal article" date="2020" name="bioRxiv">
        <title>Whole genome comparisons of ergot fungi reveals the divergence and evolution of species within the genus Claviceps are the result of varying mechanisms driving genome evolution and host range expansion.</title>
        <authorList>
            <person name="Wyka S.A."/>
            <person name="Mondo S.J."/>
            <person name="Liu M."/>
            <person name="Dettman J."/>
            <person name="Nalam V."/>
            <person name="Broders K.D."/>
        </authorList>
    </citation>
    <scope>NUCLEOTIDE SEQUENCE [LARGE SCALE GENOMIC DNA]</scope>
    <source>
        <strain evidence="2 3">LM583</strain>
    </source>
</reference>
<dbReference type="EMBL" id="SRPR01000366">
    <property type="protein sequence ID" value="KAG5954129.1"/>
    <property type="molecule type" value="Genomic_DNA"/>
</dbReference>
<name>A0ABQ7P4H2_9HYPO</name>
<feature type="region of interest" description="Disordered" evidence="1">
    <location>
        <begin position="171"/>
        <end position="198"/>
    </location>
</feature>